<name>A0A5R8KA73_9BACT</name>
<keyword evidence="3" id="KW-1185">Reference proteome</keyword>
<evidence type="ECO:0000256" key="1">
    <source>
        <dbReference type="ARBA" id="ARBA00022729"/>
    </source>
</evidence>
<comment type="caution">
    <text evidence="2">The sequence shown here is derived from an EMBL/GenBank/DDBJ whole genome shotgun (WGS) entry which is preliminary data.</text>
</comment>
<dbReference type="PROSITE" id="PS51257">
    <property type="entry name" value="PROKAR_LIPOPROTEIN"/>
    <property type="match status" value="1"/>
</dbReference>
<keyword evidence="1" id="KW-0732">Signal</keyword>
<dbReference type="AlphaFoldDB" id="A0A5R8KA73"/>
<evidence type="ECO:0008006" key="4">
    <source>
        <dbReference type="Google" id="ProtNLM"/>
    </source>
</evidence>
<dbReference type="OrthoDB" id="173897at2"/>
<dbReference type="EMBL" id="VAUV01000015">
    <property type="protein sequence ID" value="TLD69206.1"/>
    <property type="molecule type" value="Genomic_DNA"/>
</dbReference>
<gene>
    <name evidence="2" type="ORF">FEM03_19095</name>
</gene>
<reference evidence="2 3" key="1">
    <citation type="submission" date="2019-05" db="EMBL/GenBank/DDBJ databases">
        <title>Verrucobacter flavum gen. nov., sp. nov. a new member of the family Verrucomicrobiaceae.</title>
        <authorList>
            <person name="Szuroczki S."/>
            <person name="Abbaszade G."/>
            <person name="Szabo A."/>
            <person name="Felfoldi T."/>
            <person name="Schumann P."/>
            <person name="Boka K."/>
            <person name="Keki Z."/>
            <person name="Toumi M."/>
            <person name="Toth E."/>
        </authorList>
    </citation>
    <scope>NUCLEOTIDE SEQUENCE [LARGE SCALE GENOMIC DNA]</scope>
    <source>
        <strain evidence="2 3">MG-N-17</strain>
    </source>
</reference>
<dbReference type="SUPFAM" id="SSF51126">
    <property type="entry name" value="Pectin lyase-like"/>
    <property type="match status" value="1"/>
</dbReference>
<proteinExistence type="predicted"/>
<evidence type="ECO:0000313" key="2">
    <source>
        <dbReference type="EMBL" id="TLD69206.1"/>
    </source>
</evidence>
<accession>A0A5R8KA73</accession>
<dbReference type="InterPro" id="IPR011050">
    <property type="entry name" value="Pectin_lyase_fold/virulence"/>
</dbReference>
<dbReference type="Proteomes" id="UP000306196">
    <property type="component" value="Unassembled WGS sequence"/>
</dbReference>
<dbReference type="Pfam" id="PF12951">
    <property type="entry name" value="PATR"/>
    <property type="match status" value="3"/>
</dbReference>
<sequence length="687" mass="68215">MTVFLSKSRRPLPVLAIAFIAVFLSCLPHASAVNLFWDGSGTSWADPTSWSTLQTAATPDPANPPGASDIAIFGTTTATVDQIVNLNGTQSALGLATNTSNNFVTTLLGGGTAQTLNLGASGINHVRGAFNIGSNTDPLVNAVNLSLQANQTWTSSTTNPAAVAIKVFNGVSTGVVGTALLTLNGINTGSEISGIISDGIGTLAIEKSGTGVWTLSGANTFSGGVTLTSGTLNLRNATALGTGTFTINGGILNNSGTGLTVTGIFNKVLNGSFTYGTVGSTSGNNTTIGTFNAGTPVITLTNDIEITVLGSTRLTMTGHTISGAGHILTKLGSGALTLGGTNTATTGAAAILEATNVSEGILAFIKSGTSPGDHQLGETTVATGATLILATNNNATPVNFTTGALTGGGTITSESDQTGGTTQRNLRVGSGNASGTFSGIITNNAVPATNDGVIALTKLGTGTQVLSGVNTYTGATTISGGTLQVGLGGVGSLGAGSAVTVNNAAASLSGTGTINGSTTITSGFLRPGDDGGGLTGTITLSQLALNTGGTAVLQIEGAGDNDRINITTADALTLDGNVNVTTSLTTGTGAFDTAFAVGNSFTLLGWSGTLAGTFDVGTNLRDGSSDNGLQFDLPDISSLTRLWDVSNFLSTGVISVAAIPEPSKTLLALVGLGALVVSRRRRQSRII</sequence>
<protein>
    <recommendedName>
        <fullName evidence="4">PEP-CTERM sorting domain-containing protein</fullName>
    </recommendedName>
</protein>
<dbReference type="InterPro" id="IPR013425">
    <property type="entry name" value="Autotrns_rpt"/>
</dbReference>
<organism evidence="2 3">
    <name type="scientific">Phragmitibacter flavus</name>
    <dbReference type="NCBI Taxonomy" id="2576071"/>
    <lineage>
        <taxon>Bacteria</taxon>
        <taxon>Pseudomonadati</taxon>
        <taxon>Verrucomicrobiota</taxon>
        <taxon>Verrucomicrobiia</taxon>
        <taxon>Verrucomicrobiales</taxon>
        <taxon>Verrucomicrobiaceae</taxon>
        <taxon>Phragmitibacter</taxon>
    </lineage>
</organism>
<evidence type="ECO:0000313" key="3">
    <source>
        <dbReference type="Proteomes" id="UP000306196"/>
    </source>
</evidence>
<dbReference type="NCBIfam" id="TIGR02601">
    <property type="entry name" value="autotrns_rpt"/>
    <property type="match status" value="2"/>
</dbReference>